<dbReference type="InterPro" id="IPR016718">
    <property type="entry name" value="rRNA_m1G-MeTrfase_A_prd"/>
</dbReference>
<feature type="binding site" evidence="1">
    <location>
        <position position="22"/>
    </location>
    <ligand>
        <name>Zn(2+)</name>
        <dbReference type="ChEBI" id="CHEBI:29105"/>
    </ligand>
</feature>
<protein>
    <submittedName>
        <fullName evidence="5">50S rRNA methyltransferase</fullName>
    </submittedName>
</protein>
<organism evidence="5 6">
    <name type="scientific">Vagococcus humatus</name>
    <dbReference type="NCBI Taxonomy" id="1889241"/>
    <lineage>
        <taxon>Bacteria</taxon>
        <taxon>Bacillati</taxon>
        <taxon>Bacillota</taxon>
        <taxon>Bacilli</taxon>
        <taxon>Lactobacillales</taxon>
        <taxon>Enterococcaceae</taxon>
        <taxon>Vagococcus</taxon>
    </lineage>
</organism>
<feature type="binding site" evidence="2">
    <location>
        <begin position="107"/>
        <end position="108"/>
    </location>
    <ligand>
        <name>S-adenosyl-L-methionine</name>
        <dbReference type="ChEBI" id="CHEBI:59789"/>
    </ligand>
</feature>
<dbReference type="GO" id="GO:0046872">
    <property type="term" value="F:metal ion binding"/>
    <property type="evidence" value="ECO:0007669"/>
    <property type="project" value="UniProtKB-KW"/>
</dbReference>
<reference evidence="5 6" key="1">
    <citation type="submission" date="2018-03" db="EMBL/GenBank/DDBJ databases">
        <authorList>
            <person name="Gulvik C.A."/>
        </authorList>
    </citation>
    <scope>NUCLEOTIDE SEQUENCE [LARGE SCALE GENOMIC DNA]</scope>
    <source>
        <strain evidence="5 6">JCM 31581</strain>
    </source>
</reference>
<dbReference type="GO" id="GO:0032259">
    <property type="term" value="P:methylation"/>
    <property type="evidence" value="ECO:0007669"/>
    <property type="project" value="UniProtKB-KW"/>
</dbReference>
<gene>
    <name evidence="5" type="ORF">C7P63_04605</name>
</gene>
<feature type="binding site" evidence="2">
    <location>
        <position position="81"/>
    </location>
    <ligand>
        <name>S-adenosyl-L-methionine</name>
        <dbReference type="ChEBI" id="CHEBI:59789"/>
    </ligand>
</feature>
<keyword evidence="2" id="KW-0949">S-adenosyl-L-methionine</keyword>
<evidence type="ECO:0000259" key="4">
    <source>
        <dbReference type="Pfam" id="PF21302"/>
    </source>
</evidence>
<evidence type="ECO:0000259" key="3">
    <source>
        <dbReference type="Pfam" id="PF08241"/>
    </source>
</evidence>
<sequence>MRQKKIDKALTFLEKNYHVFACPVCQQKFNYPTDYSLVCENNHRFNLSKKGTVYFLSHQVQTDYNEEMLKDRQKMIELGLYEPMLKVIYQHLPETANPVTVDVGCGEGSFLKQLMDMGLEGTNIGFDLSKDGIQLATQHDLDAFFCVADLTHLPFDNQQVDCLLNIFSPSHYEEFQRVLTEDGCVLKIIPEEFYLKELREVFFKDQPEKQHYSNALVREKFSQEMNLVHDQRITYQFSIPKTHQQAALKMSPMHWGATCDMETLLDEAELDYLTVDVRLLAGKGKK</sequence>
<comment type="caution">
    <text evidence="5">The sequence shown here is derived from an EMBL/GenBank/DDBJ whole genome shotgun (WGS) entry which is preliminary data.</text>
</comment>
<dbReference type="InterPro" id="IPR048647">
    <property type="entry name" value="RlmA_N"/>
</dbReference>
<feature type="binding site" evidence="1">
    <location>
        <position position="25"/>
    </location>
    <ligand>
        <name>Zn(2+)</name>
        <dbReference type="ChEBI" id="CHEBI:29105"/>
    </ligand>
</feature>
<keyword evidence="1" id="KW-0479">Metal-binding</keyword>
<evidence type="ECO:0000313" key="5">
    <source>
        <dbReference type="EMBL" id="RST90359.1"/>
    </source>
</evidence>
<feature type="domain" description="Methyltransferase type 11" evidence="3">
    <location>
        <begin position="101"/>
        <end position="181"/>
    </location>
</feature>
<dbReference type="Proteomes" id="UP000277864">
    <property type="component" value="Unassembled WGS sequence"/>
</dbReference>
<dbReference type="SUPFAM" id="SSF53335">
    <property type="entry name" value="S-adenosyl-L-methionine-dependent methyltransferases"/>
    <property type="match status" value="1"/>
</dbReference>
<dbReference type="Pfam" id="PF21302">
    <property type="entry name" value="Zn_ribbon_RlmA"/>
    <property type="match status" value="1"/>
</dbReference>
<feature type="domain" description="23S rRNA (guanine(745)-N(1))-methyltransferase N-terminal" evidence="4">
    <location>
        <begin position="20"/>
        <end position="56"/>
    </location>
</feature>
<keyword evidence="5" id="KW-0808">Transferase</keyword>
<dbReference type="EMBL" id="PXZH01000001">
    <property type="protein sequence ID" value="RST90359.1"/>
    <property type="molecule type" value="Genomic_DNA"/>
</dbReference>
<accession>A0A3R9ZY25</accession>
<dbReference type="PIRSF" id="PIRSF018249">
    <property type="entry name" value="MyrA_prd"/>
    <property type="match status" value="1"/>
</dbReference>
<keyword evidence="5" id="KW-0489">Methyltransferase</keyword>
<evidence type="ECO:0000256" key="1">
    <source>
        <dbReference type="PIRSR" id="PIRSR018249-1"/>
    </source>
</evidence>
<name>A0A3R9ZY25_9ENTE</name>
<dbReference type="RefSeq" id="WP_125942972.1">
    <property type="nucleotide sequence ID" value="NZ_PXZH01000001.1"/>
</dbReference>
<dbReference type="InterPro" id="IPR029063">
    <property type="entry name" value="SAM-dependent_MTases_sf"/>
</dbReference>
<keyword evidence="6" id="KW-1185">Reference proteome</keyword>
<feature type="binding site" evidence="1">
    <location>
        <position position="39"/>
    </location>
    <ligand>
        <name>Zn(2+)</name>
        <dbReference type="ChEBI" id="CHEBI:29105"/>
    </ligand>
</feature>
<evidence type="ECO:0000256" key="2">
    <source>
        <dbReference type="PIRSR" id="PIRSR018249-2"/>
    </source>
</evidence>
<dbReference type="OrthoDB" id="5522265at2"/>
<dbReference type="GO" id="GO:0008757">
    <property type="term" value="F:S-adenosylmethionine-dependent methyltransferase activity"/>
    <property type="evidence" value="ECO:0007669"/>
    <property type="project" value="InterPro"/>
</dbReference>
<feature type="binding site" evidence="1">
    <location>
        <position position="43"/>
    </location>
    <ligand>
        <name>Zn(2+)</name>
        <dbReference type="ChEBI" id="CHEBI:29105"/>
    </ligand>
</feature>
<evidence type="ECO:0000313" key="6">
    <source>
        <dbReference type="Proteomes" id="UP000277864"/>
    </source>
</evidence>
<dbReference type="Pfam" id="PF08241">
    <property type="entry name" value="Methyltransf_11"/>
    <property type="match status" value="1"/>
</dbReference>
<dbReference type="AlphaFoldDB" id="A0A3R9ZY25"/>
<proteinExistence type="predicted"/>
<keyword evidence="1" id="KW-0862">Zinc</keyword>
<dbReference type="InterPro" id="IPR013216">
    <property type="entry name" value="Methyltransf_11"/>
</dbReference>
<dbReference type="Gene3D" id="3.40.50.150">
    <property type="entry name" value="Vaccinia Virus protein VP39"/>
    <property type="match status" value="1"/>
</dbReference>
<feature type="binding site" evidence="2">
    <location>
        <position position="194"/>
    </location>
    <ligand>
        <name>S-adenosyl-L-methionine</name>
        <dbReference type="ChEBI" id="CHEBI:59789"/>
    </ligand>
</feature>